<reference evidence="3 4" key="1">
    <citation type="submission" date="2019-03" db="EMBL/GenBank/DDBJ databases">
        <title>Alkanindiges illinoisensis: a potential pathogenic isolated from ascites of a gastric cancer patient with abdominal metastasis.</title>
        <authorList>
            <person name="Hu X."/>
            <person name="Yang B."/>
            <person name="Yan X."/>
            <person name="Lin L."/>
            <person name="Zhao H."/>
            <person name="Zhou F."/>
            <person name="Su B."/>
            <person name="Chen J."/>
            <person name="Rui Y."/>
            <person name="Wang Q."/>
            <person name="Zheng L."/>
        </authorList>
    </citation>
    <scope>NUCLEOTIDE SEQUENCE [LARGE SCALE GENOMIC DNA]</scope>
    <source>
        <strain evidence="3 4">NFYY 23406</strain>
    </source>
</reference>
<dbReference type="EMBL" id="SNTY01000046">
    <property type="protein sequence ID" value="TEU25102.1"/>
    <property type="molecule type" value="Genomic_DNA"/>
</dbReference>
<dbReference type="InterPro" id="IPR025285">
    <property type="entry name" value="DUF4145"/>
</dbReference>
<dbReference type="AlphaFoldDB" id="A0A4Y7XB34"/>
<name>A0A4Y7XB34_9GAMM</name>
<proteinExistence type="predicted"/>
<comment type="caution">
    <text evidence="3">The sequence shown here is derived from an EMBL/GenBank/DDBJ whole genome shotgun (WGS) entry which is preliminary data.</text>
</comment>
<evidence type="ECO:0000256" key="1">
    <source>
        <dbReference type="SAM" id="Coils"/>
    </source>
</evidence>
<dbReference type="Gene3D" id="3.90.1570.30">
    <property type="match status" value="1"/>
</dbReference>
<keyword evidence="1" id="KW-0175">Coiled coil</keyword>
<evidence type="ECO:0000313" key="4">
    <source>
        <dbReference type="Proteomes" id="UP000297834"/>
    </source>
</evidence>
<evidence type="ECO:0000259" key="2">
    <source>
        <dbReference type="Pfam" id="PF13643"/>
    </source>
</evidence>
<dbReference type="OrthoDB" id="9804086at2"/>
<feature type="domain" description="DUF4145" evidence="2">
    <location>
        <begin position="21"/>
        <end position="112"/>
    </location>
</feature>
<protein>
    <submittedName>
        <fullName evidence="3">DUF4145 domain-containing protein</fullName>
    </submittedName>
</protein>
<gene>
    <name evidence="3" type="ORF">E2B99_10240</name>
</gene>
<dbReference type="Proteomes" id="UP000297834">
    <property type="component" value="Unassembled WGS sequence"/>
</dbReference>
<evidence type="ECO:0000313" key="3">
    <source>
        <dbReference type="EMBL" id="TEU25102.1"/>
    </source>
</evidence>
<sequence length="318" mass="35693">MSNFGFLQDSFPNLAETAEGAERLVYVHPQAALMCARQSLESLVFWLYQYDKKLSQPYDASLHTLLGQADFKALVPTYVWDKMDVIRMAGNQAVHGKSFNKIKSEEAPTYIRHLFLIYTWFERNYGSPTKDRSQPSLFNPALIAKARDSEQVQASQEQLQQQAKTLEQQFKAKYDALRVQEQQLLELSASLEEREKLLATIDADLAQKRQQVEQAKLANSGVPDLTDYKESETRKLKIDLMLKEAGWDFGSNIKIEVPVTGMPSAAGVGAVDYVLYDADGLPLAVVEAKRTSVDPANGQQQAKLYADCLTGRPVYSVD</sequence>
<organism evidence="3 4">
    <name type="scientific">Alkanindiges illinoisensis</name>
    <dbReference type="NCBI Taxonomy" id="197183"/>
    <lineage>
        <taxon>Bacteria</taxon>
        <taxon>Pseudomonadati</taxon>
        <taxon>Pseudomonadota</taxon>
        <taxon>Gammaproteobacteria</taxon>
        <taxon>Moraxellales</taxon>
        <taxon>Moraxellaceae</taxon>
        <taxon>Alkanindiges</taxon>
    </lineage>
</organism>
<keyword evidence="4" id="KW-1185">Reference proteome</keyword>
<dbReference type="Pfam" id="PF13643">
    <property type="entry name" value="DUF4145"/>
    <property type="match status" value="1"/>
</dbReference>
<accession>A0A4Y7XB34</accession>
<feature type="coiled-coil region" evidence="1">
    <location>
        <begin position="149"/>
        <end position="218"/>
    </location>
</feature>